<feature type="region of interest" description="Disordered" evidence="1">
    <location>
        <begin position="1"/>
        <end position="20"/>
    </location>
</feature>
<name>A0AAN7ZDS2_9COLE</name>
<dbReference type="EMBL" id="JAVRBK010000006">
    <property type="protein sequence ID" value="KAK5642365.1"/>
    <property type="molecule type" value="Genomic_DNA"/>
</dbReference>
<organism evidence="2 3">
    <name type="scientific">Pyrocoelia pectoralis</name>
    <dbReference type="NCBI Taxonomy" id="417401"/>
    <lineage>
        <taxon>Eukaryota</taxon>
        <taxon>Metazoa</taxon>
        <taxon>Ecdysozoa</taxon>
        <taxon>Arthropoda</taxon>
        <taxon>Hexapoda</taxon>
        <taxon>Insecta</taxon>
        <taxon>Pterygota</taxon>
        <taxon>Neoptera</taxon>
        <taxon>Endopterygota</taxon>
        <taxon>Coleoptera</taxon>
        <taxon>Polyphaga</taxon>
        <taxon>Elateriformia</taxon>
        <taxon>Elateroidea</taxon>
        <taxon>Lampyridae</taxon>
        <taxon>Lampyrinae</taxon>
        <taxon>Pyrocoelia</taxon>
    </lineage>
</organism>
<proteinExistence type="predicted"/>
<feature type="compositionally biased region" description="Basic and acidic residues" evidence="1">
    <location>
        <begin position="186"/>
        <end position="200"/>
    </location>
</feature>
<comment type="caution">
    <text evidence="2">The sequence shown here is derived from an EMBL/GenBank/DDBJ whole genome shotgun (WGS) entry which is preliminary data.</text>
</comment>
<dbReference type="PANTHER" id="PTHR34753">
    <property type="entry name" value="TELOMERASE RNA COMPONENT INTERACTING RNASE"/>
    <property type="match status" value="1"/>
</dbReference>
<dbReference type="GO" id="GO:0008409">
    <property type="term" value="F:5'-3' exonuclease activity"/>
    <property type="evidence" value="ECO:0007669"/>
    <property type="project" value="InterPro"/>
</dbReference>
<gene>
    <name evidence="2" type="ORF">RI129_008532</name>
</gene>
<evidence type="ECO:0000313" key="3">
    <source>
        <dbReference type="Proteomes" id="UP001329430"/>
    </source>
</evidence>
<dbReference type="GO" id="GO:0008408">
    <property type="term" value="F:3'-5' exonuclease activity"/>
    <property type="evidence" value="ECO:0007669"/>
    <property type="project" value="InterPro"/>
</dbReference>
<feature type="compositionally biased region" description="Basic residues" evidence="1">
    <location>
        <begin position="89"/>
        <end position="185"/>
    </location>
</feature>
<dbReference type="AlphaFoldDB" id="A0AAN7ZDS2"/>
<evidence type="ECO:0000256" key="1">
    <source>
        <dbReference type="SAM" id="MobiDB-lite"/>
    </source>
</evidence>
<keyword evidence="3" id="KW-1185">Reference proteome</keyword>
<reference evidence="2 3" key="1">
    <citation type="journal article" date="2024" name="Insects">
        <title>An Improved Chromosome-Level Genome Assembly of the Firefly Pyrocoelia pectoralis.</title>
        <authorList>
            <person name="Fu X."/>
            <person name="Meyer-Rochow V.B."/>
            <person name="Ballantyne L."/>
            <person name="Zhu X."/>
        </authorList>
    </citation>
    <scope>NUCLEOTIDE SEQUENCE [LARGE SCALE GENOMIC DNA]</scope>
    <source>
        <strain evidence="2">XCY_ONT2</strain>
    </source>
</reference>
<sequence length="317" mass="36898">MNPPGGGCNNPPPPGTEVCAEFEDENGKKLVEDLAKSKVEEIRKVMLEYEGESSTSSKIKGESGEETKTKIDRIDPFLKNPEYLEYERRRHSRESSRHRRRSHSRSRHTDRRKRSKGRHRSRSKSRNRHRRSRSRSHRHRRHRSSSSSRSRRGKSKREKRHKQSSSRSRRYSRSHSRSRRHHIKVRHGDIKSDSEKEDRANTSGEVEEDDEPATKENAFKNDGSFLEMFKKMQEEQQKAAEAAKEQASSSESAIMIPPISKRRGGRILKTGLVEKAKVIDEFMQGDGLDAWSVYMKEVKRYKEACCDDDSKTRPLVK</sequence>
<dbReference type="PANTHER" id="PTHR34753:SF1">
    <property type="entry name" value="TELOMERASE RNA COMPONENT INTERACTING RNASE"/>
    <property type="match status" value="1"/>
</dbReference>
<evidence type="ECO:0000313" key="2">
    <source>
        <dbReference type="EMBL" id="KAK5642365.1"/>
    </source>
</evidence>
<protein>
    <submittedName>
        <fullName evidence="2">Uncharacterized protein</fullName>
    </submittedName>
</protein>
<feature type="region of interest" description="Disordered" evidence="1">
    <location>
        <begin position="47"/>
        <end position="218"/>
    </location>
</feature>
<accession>A0AAN7ZDS2</accession>
<dbReference type="Proteomes" id="UP001329430">
    <property type="component" value="Chromosome 6"/>
</dbReference>
<feature type="compositionally biased region" description="Basic and acidic residues" evidence="1">
    <location>
        <begin position="59"/>
        <end position="76"/>
    </location>
</feature>
<dbReference type="InterPro" id="IPR038838">
    <property type="entry name" value="TRIR"/>
</dbReference>